<evidence type="ECO:0000256" key="1">
    <source>
        <dbReference type="ARBA" id="ARBA00001946"/>
    </source>
</evidence>
<keyword evidence="4" id="KW-0028">Amino-acid biosynthesis</keyword>
<dbReference type="PANTHER" id="PTHR43344:SF2">
    <property type="entry name" value="PHOSPHOSERINE PHOSPHATASE"/>
    <property type="match status" value="1"/>
</dbReference>
<organism evidence="12 13">
    <name type="scientific">Luteolibacter arcticus</name>
    <dbReference type="NCBI Taxonomy" id="1581411"/>
    <lineage>
        <taxon>Bacteria</taxon>
        <taxon>Pseudomonadati</taxon>
        <taxon>Verrucomicrobiota</taxon>
        <taxon>Verrucomicrobiia</taxon>
        <taxon>Verrucomicrobiales</taxon>
        <taxon>Verrucomicrobiaceae</taxon>
        <taxon>Luteolibacter</taxon>
    </lineage>
</organism>
<accession>A0ABT3GLR1</accession>
<evidence type="ECO:0000256" key="3">
    <source>
        <dbReference type="ARBA" id="ARBA00012640"/>
    </source>
</evidence>
<evidence type="ECO:0000256" key="4">
    <source>
        <dbReference type="ARBA" id="ARBA00022605"/>
    </source>
</evidence>
<comment type="catalytic activity">
    <reaction evidence="9">
        <text>O-phospho-L-serine + H2O = L-serine + phosphate</text>
        <dbReference type="Rhea" id="RHEA:21208"/>
        <dbReference type="ChEBI" id="CHEBI:15377"/>
        <dbReference type="ChEBI" id="CHEBI:33384"/>
        <dbReference type="ChEBI" id="CHEBI:43474"/>
        <dbReference type="ChEBI" id="CHEBI:57524"/>
        <dbReference type="EC" id="3.1.3.3"/>
    </reaction>
</comment>
<comment type="cofactor">
    <cofactor evidence="1">
        <name>Mg(2+)</name>
        <dbReference type="ChEBI" id="CHEBI:18420"/>
    </cofactor>
</comment>
<evidence type="ECO:0000313" key="13">
    <source>
        <dbReference type="Proteomes" id="UP001320876"/>
    </source>
</evidence>
<evidence type="ECO:0000256" key="5">
    <source>
        <dbReference type="ARBA" id="ARBA00022723"/>
    </source>
</evidence>
<evidence type="ECO:0000256" key="8">
    <source>
        <dbReference type="ARBA" id="ARBA00023299"/>
    </source>
</evidence>
<dbReference type="RefSeq" id="WP_264488571.1">
    <property type="nucleotide sequence ID" value="NZ_JAPDDT010000008.1"/>
</dbReference>
<dbReference type="EMBL" id="JAPDDT010000008">
    <property type="protein sequence ID" value="MCW1924464.1"/>
    <property type="molecule type" value="Genomic_DNA"/>
</dbReference>
<dbReference type="Pfam" id="PF12710">
    <property type="entry name" value="HAD"/>
    <property type="match status" value="1"/>
</dbReference>
<dbReference type="InterPro" id="IPR050582">
    <property type="entry name" value="HAD-like_SerB"/>
</dbReference>
<gene>
    <name evidence="12" type="ORF">OKA05_17995</name>
</gene>
<dbReference type="SUPFAM" id="SSF56784">
    <property type="entry name" value="HAD-like"/>
    <property type="match status" value="1"/>
</dbReference>
<keyword evidence="6" id="KW-0378">Hydrolase</keyword>
<sequence length="334" mass="36834">MKSIRTQFLLAVALVGTLAFTTPITHAEDGLPSWNDGKAKQSIVAFVEKVTKEGSPDFVTPAERIATFDNDGTLWAEQPMYFQILFALDRVKVLAPQHPEWKDKEPFASLLKGDLKGALAGGEKALMEIVGVTHSGLTTEEFEKIVKDWIATAKNPATKRPLTEMVYQPMLELLAYLRANDFKTFIVSGGGVEFMRVFAEQVYGIPPEQVIGSSGKLKFELRDGKPVLIKLPAIDFIDDKDGKPVGIQQHIGRRPIAAFGNSDGDLQMLQWTAAGPGARFCLYVHHTDAEREFAYDRKSHIGTLDKGLDEAAAKGWTVASMKDDWKTIFPPAGK</sequence>
<dbReference type="Proteomes" id="UP001320876">
    <property type="component" value="Unassembled WGS sequence"/>
</dbReference>
<keyword evidence="5" id="KW-0479">Metal-binding</keyword>
<keyword evidence="8" id="KW-0718">Serine biosynthesis</keyword>
<evidence type="ECO:0000256" key="9">
    <source>
        <dbReference type="ARBA" id="ARBA00048138"/>
    </source>
</evidence>
<proteinExistence type="predicted"/>
<dbReference type="InterPro" id="IPR023214">
    <property type="entry name" value="HAD_sf"/>
</dbReference>
<dbReference type="PANTHER" id="PTHR43344">
    <property type="entry name" value="PHOSPHOSERINE PHOSPHATASE"/>
    <property type="match status" value="1"/>
</dbReference>
<comment type="catalytic activity">
    <reaction evidence="10">
        <text>O-phospho-D-serine + H2O = D-serine + phosphate</text>
        <dbReference type="Rhea" id="RHEA:24873"/>
        <dbReference type="ChEBI" id="CHEBI:15377"/>
        <dbReference type="ChEBI" id="CHEBI:35247"/>
        <dbReference type="ChEBI" id="CHEBI:43474"/>
        <dbReference type="ChEBI" id="CHEBI:58680"/>
        <dbReference type="EC" id="3.1.3.3"/>
    </reaction>
</comment>
<keyword evidence="11" id="KW-0732">Signal</keyword>
<dbReference type="Gene3D" id="3.40.50.1000">
    <property type="entry name" value="HAD superfamily/HAD-like"/>
    <property type="match status" value="1"/>
</dbReference>
<keyword evidence="7" id="KW-0460">Magnesium</keyword>
<comment type="caution">
    <text evidence="12">The sequence shown here is derived from an EMBL/GenBank/DDBJ whole genome shotgun (WGS) entry which is preliminary data.</text>
</comment>
<protein>
    <recommendedName>
        <fullName evidence="3">phosphoserine phosphatase</fullName>
        <ecNumber evidence="3">3.1.3.3</ecNumber>
    </recommendedName>
</protein>
<evidence type="ECO:0000256" key="6">
    <source>
        <dbReference type="ARBA" id="ARBA00022801"/>
    </source>
</evidence>
<evidence type="ECO:0000313" key="12">
    <source>
        <dbReference type="EMBL" id="MCW1924464.1"/>
    </source>
</evidence>
<dbReference type="InterPro" id="IPR036412">
    <property type="entry name" value="HAD-like_sf"/>
</dbReference>
<evidence type="ECO:0000256" key="2">
    <source>
        <dbReference type="ARBA" id="ARBA00005135"/>
    </source>
</evidence>
<keyword evidence="13" id="KW-1185">Reference proteome</keyword>
<feature type="chain" id="PRO_5045603586" description="phosphoserine phosphatase" evidence="11">
    <location>
        <begin position="28"/>
        <end position="334"/>
    </location>
</feature>
<evidence type="ECO:0000256" key="11">
    <source>
        <dbReference type="SAM" id="SignalP"/>
    </source>
</evidence>
<evidence type="ECO:0000256" key="10">
    <source>
        <dbReference type="ARBA" id="ARBA00048523"/>
    </source>
</evidence>
<evidence type="ECO:0000256" key="7">
    <source>
        <dbReference type="ARBA" id="ARBA00022842"/>
    </source>
</evidence>
<dbReference type="CDD" id="cd01427">
    <property type="entry name" value="HAD_like"/>
    <property type="match status" value="1"/>
</dbReference>
<reference evidence="12 13" key="1">
    <citation type="submission" date="2022-10" db="EMBL/GenBank/DDBJ databases">
        <title>Luteolibacter arcticus strain CCTCC AB 2014275, whole genome shotgun sequencing project.</title>
        <authorList>
            <person name="Zhao G."/>
            <person name="Shen L."/>
        </authorList>
    </citation>
    <scope>NUCLEOTIDE SEQUENCE [LARGE SCALE GENOMIC DNA]</scope>
    <source>
        <strain evidence="12 13">CCTCC AB 2014275</strain>
    </source>
</reference>
<feature type="signal peptide" evidence="11">
    <location>
        <begin position="1"/>
        <end position="27"/>
    </location>
</feature>
<dbReference type="EC" id="3.1.3.3" evidence="3"/>
<comment type="pathway">
    <text evidence="2">Amino-acid biosynthesis; L-serine biosynthesis; L-serine from 3-phospho-D-glycerate: step 3/3.</text>
</comment>
<name>A0ABT3GLR1_9BACT</name>